<reference evidence="1 2" key="1">
    <citation type="submission" date="2019-08" db="EMBL/GenBank/DDBJ databases">
        <title>Deep-cultivation of Planctomycetes and their phenomic and genomic characterization uncovers novel biology.</title>
        <authorList>
            <person name="Wiegand S."/>
            <person name="Jogler M."/>
            <person name="Boedeker C."/>
            <person name="Pinto D."/>
            <person name="Vollmers J."/>
            <person name="Rivas-Marin E."/>
            <person name="Kohn T."/>
            <person name="Peeters S.H."/>
            <person name="Heuer A."/>
            <person name="Rast P."/>
            <person name="Oberbeckmann S."/>
            <person name="Bunk B."/>
            <person name="Jeske O."/>
            <person name="Meyerdierks A."/>
            <person name="Storesund J.E."/>
            <person name="Kallscheuer N."/>
            <person name="Luecker S."/>
            <person name="Lage O.M."/>
            <person name="Pohl T."/>
            <person name="Merkel B.J."/>
            <person name="Hornburger P."/>
            <person name="Mueller R.-W."/>
            <person name="Bruemmer F."/>
            <person name="Labrenz M."/>
            <person name="Spormann A.M."/>
            <person name="Op den Camp H."/>
            <person name="Overmann J."/>
            <person name="Amann R."/>
            <person name="Jetten M.S.M."/>
            <person name="Mascher T."/>
            <person name="Medema M.H."/>
            <person name="Devos D.P."/>
            <person name="Kaster A.-K."/>
            <person name="Ovreas L."/>
            <person name="Rohde M."/>
            <person name="Galperin M.Y."/>
            <person name="Jogler C."/>
        </authorList>
    </citation>
    <scope>NUCLEOTIDE SEQUENCE [LARGE SCALE GENOMIC DNA]</scope>
    <source>
        <strain evidence="1 2">FC18</strain>
    </source>
</reference>
<gene>
    <name evidence="1" type="ORF">MFFC18_25400</name>
</gene>
<name>A0A5B9P7N1_9BACT</name>
<dbReference type="EMBL" id="CP042912">
    <property type="protein sequence ID" value="QEG22657.1"/>
    <property type="molecule type" value="Genomic_DNA"/>
</dbReference>
<proteinExistence type="predicted"/>
<dbReference type="RefSeq" id="WP_075084592.1">
    <property type="nucleotide sequence ID" value="NZ_CP042912.1"/>
</dbReference>
<keyword evidence="2" id="KW-1185">Reference proteome</keyword>
<accession>A0A5B9P7N1</accession>
<evidence type="ECO:0000313" key="1">
    <source>
        <dbReference type="EMBL" id="QEG22657.1"/>
    </source>
</evidence>
<evidence type="ECO:0000313" key="2">
    <source>
        <dbReference type="Proteomes" id="UP000322214"/>
    </source>
</evidence>
<dbReference type="Proteomes" id="UP000322214">
    <property type="component" value="Chromosome"/>
</dbReference>
<protein>
    <submittedName>
        <fullName evidence="1">Uncharacterized protein</fullName>
    </submittedName>
</protein>
<organism evidence="1 2">
    <name type="scientific">Mariniblastus fucicola</name>
    <dbReference type="NCBI Taxonomy" id="980251"/>
    <lineage>
        <taxon>Bacteria</taxon>
        <taxon>Pseudomonadati</taxon>
        <taxon>Planctomycetota</taxon>
        <taxon>Planctomycetia</taxon>
        <taxon>Pirellulales</taxon>
        <taxon>Pirellulaceae</taxon>
        <taxon>Mariniblastus</taxon>
    </lineage>
</organism>
<sequence length="179" mass="19407">MNHDSVIETPYRNPSAQMRLLFLMFVLLAVSVPRVAIAEQVDPNAFDGITTGDRASYDQIIEGTPDSVVSWIGSEDLATKTELDQPSTVGNLSYLDELVGNEQVTIAASIEDIADDSNVADSKGYFTIDYSSDAHAFIETSDERSRGFSIETVAVSEPTTLSFGFLSLLVCGVSRRSRG</sequence>
<dbReference type="KEGG" id="mff:MFFC18_25400"/>
<dbReference type="AlphaFoldDB" id="A0A5B9P7N1"/>